<comment type="caution">
    <text evidence="7">The sequence shown here is derived from an EMBL/GenBank/DDBJ whole genome shotgun (WGS) entry which is preliminary data.</text>
</comment>
<protein>
    <submittedName>
        <fullName evidence="7">RNA polymerase sigma-70 factor</fullName>
    </submittedName>
</protein>
<evidence type="ECO:0000313" key="7">
    <source>
        <dbReference type="EMBL" id="KGR87770.1"/>
    </source>
</evidence>
<evidence type="ECO:0000259" key="6">
    <source>
        <dbReference type="Pfam" id="PF08281"/>
    </source>
</evidence>
<dbReference type="PANTHER" id="PTHR43133">
    <property type="entry name" value="RNA POLYMERASE ECF-TYPE SIGMA FACTO"/>
    <property type="match status" value="1"/>
</dbReference>
<dbReference type="Gene3D" id="1.10.1740.10">
    <property type="match status" value="1"/>
</dbReference>
<dbReference type="Pfam" id="PF08281">
    <property type="entry name" value="Sigma70_r4_2"/>
    <property type="match status" value="1"/>
</dbReference>
<dbReference type="InterPro" id="IPR036388">
    <property type="entry name" value="WH-like_DNA-bd_sf"/>
</dbReference>
<gene>
    <name evidence="7" type="ORF">CD32_02940</name>
</gene>
<dbReference type="SUPFAM" id="SSF88659">
    <property type="entry name" value="Sigma3 and sigma4 domains of RNA polymerase sigma factors"/>
    <property type="match status" value="1"/>
</dbReference>
<sequence>MNSKLQEAMEQYGEYCIRVAYLYVKEWTAAEEIVQDVFLAYHFQQERFRNDSSLKTYLVKITIHKSYDYLRSWSAKKRQFVESFHLRTAERSSEYLVMIENERQILVDALWKLPLKYREVLILHYYDDYKIKEIAEIIGSSENTVKTRISRGRSKLKELLGPEQWEVLLHD</sequence>
<keyword evidence="8" id="KW-1185">Reference proteome</keyword>
<dbReference type="STRING" id="1220589.CD32_02940"/>
<dbReference type="RefSeq" id="WP_036151059.1">
    <property type="nucleotide sequence ID" value="NZ_JPVP01000045.1"/>
</dbReference>
<keyword evidence="3" id="KW-0731">Sigma factor</keyword>
<dbReference type="GO" id="GO:0016987">
    <property type="term" value="F:sigma factor activity"/>
    <property type="evidence" value="ECO:0007669"/>
    <property type="project" value="UniProtKB-KW"/>
</dbReference>
<evidence type="ECO:0000256" key="2">
    <source>
        <dbReference type="ARBA" id="ARBA00023015"/>
    </source>
</evidence>
<evidence type="ECO:0000259" key="5">
    <source>
        <dbReference type="Pfam" id="PF04542"/>
    </source>
</evidence>
<keyword evidence="4" id="KW-0804">Transcription</keyword>
<dbReference type="Gene3D" id="1.10.10.10">
    <property type="entry name" value="Winged helix-like DNA-binding domain superfamily/Winged helix DNA-binding domain"/>
    <property type="match status" value="1"/>
</dbReference>
<dbReference type="InterPro" id="IPR039425">
    <property type="entry name" value="RNA_pol_sigma-70-like"/>
</dbReference>
<dbReference type="InterPro" id="IPR013324">
    <property type="entry name" value="RNA_pol_sigma_r3/r4-like"/>
</dbReference>
<reference evidence="7 8" key="1">
    <citation type="submission" date="2014-02" db="EMBL/GenBank/DDBJ databases">
        <title>Draft genome sequence of Lysinibacillus odysseyi NBRC 100172.</title>
        <authorList>
            <person name="Zhang F."/>
            <person name="Wang G."/>
            <person name="Zhang L."/>
        </authorList>
    </citation>
    <scope>NUCLEOTIDE SEQUENCE [LARGE SCALE GENOMIC DNA]</scope>
    <source>
        <strain evidence="7 8">NBRC 100172</strain>
    </source>
</reference>
<dbReference type="Pfam" id="PF04542">
    <property type="entry name" value="Sigma70_r2"/>
    <property type="match status" value="1"/>
</dbReference>
<name>A0A0A3IWI9_9BACI</name>
<dbReference type="InterPro" id="IPR007627">
    <property type="entry name" value="RNA_pol_sigma70_r2"/>
</dbReference>
<keyword evidence="2" id="KW-0805">Transcription regulation</keyword>
<dbReference type="NCBIfam" id="TIGR02937">
    <property type="entry name" value="sigma70-ECF"/>
    <property type="match status" value="1"/>
</dbReference>
<dbReference type="Proteomes" id="UP000030437">
    <property type="component" value="Unassembled WGS sequence"/>
</dbReference>
<dbReference type="eggNOG" id="COG1595">
    <property type="taxonomic scope" value="Bacteria"/>
</dbReference>
<dbReference type="SUPFAM" id="SSF88946">
    <property type="entry name" value="Sigma2 domain of RNA polymerase sigma factors"/>
    <property type="match status" value="1"/>
</dbReference>
<dbReference type="AlphaFoldDB" id="A0A0A3IWI9"/>
<evidence type="ECO:0000256" key="1">
    <source>
        <dbReference type="ARBA" id="ARBA00010641"/>
    </source>
</evidence>
<dbReference type="InterPro" id="IPR013249">
    <property type="entry name" value="RNA_pol_sigma70_r4_t2"/>
</dbReference>
<evidence type="ECO:0000256" key="4">
    <source>
        <dbReference type="ARBA" id="ARBA00023163"/>
    </source>
</evidence>
<evidence type="ECO:0000256" key="3">
    <source>
        <dbReference type="ARBA" id="ARBA00023082"/>
    </source>
</evidence>
<feature type="domain" description="RNA polymerase sigma factor 70 region 4 type 2" evidence="6">
    <location>
        <begin position="104"/>
        <end position="156"/>
    </location>
</feature>
<comment type="similarity">
    <text evidence="1">Belongs to the sigma-70 factor family. ECF subfamily.</text>
</comment>
<proteinExistence type="inferred from homology"/>
<dbReference type="GO" id="GO:0003677">
    <property type="term" value="F:DNA binding"/>
    <property type="evidence" value="ECO:0007669"/>
    <property type="project" value="InterPro"/>
</dbReference>
<organism evidence="7 8">
    <name type="scientific">Lysinibacillus odysseyi 34hs-1 = NBRC 100172</name>
    <dbReference type="NCBI Taxonomy" id="1220589"/>
    <lineage>
        <taxon>Bacteria</taxon>
        <taxon>Bacillati</taxon>
        <taxon>Bacillota</taxon>
        <taxon>Bacilli</taxon>
        <taxon>Bacillales</taxon>
        <taxon>Bacillaceae</taxon>
        <taxon>Lysinibacillus</taxon>
    </lineage>
</organism>
<dbReference type="EMBL" id="JPVP01000045">
    <property type="protein sequence ID" value="KGR87770.1"/>
    <property type="molecule type" value="Genomic_DNA"/>
</dbReference>
<feature type="domain" description="RNA polymerase sigma-70 region 2" evidence="5">
    <location>
        <begin position="10"/>
        <end position="72"/>
    </location>
</feature>
<dbReference type="InterPro" id="IPR013325">
    <property type="entry name" value="RNA_pol_sigma_r2"/>
</dbReference>
<accession>A0A0A3IWI9</accession>
<dbReference type="CDD" id="cd06171">
    <property type="entry name" value="Sigma70_r4"/>
    <property type="match status" value="1"/>
</dbReference>
<dbReference type="GO" id="GO:0006352">
    <property type="term" value="P:DNA-templated transcription initiation"/>
    <property type="evidence" value="ECO:0007669"/>
    <property type="project" value="InterPro"/>
</dbReference>
<dbReference type="InterPro" id="IPR014284">
    <property type="entry name" value="RNA_pol_sigma-70_dom"/>
</dbReference>
<dbReference type="OrthoDB" id="9794508at2"/>
<dbReference type="PANTHER" id="PTHR43133:SF51">
    <property type="entry name" value="RNA POLYMERASE SIGMA FACTOR"/>
    <property type="match status" value="1"/>
</dbReference>
<evidence type="ECO:0000313" key="8">
    <source>
        <dbReference type="Proteomes" id="UP000030437"/>
    </source>
</evidence>